<accession>A0A8H6ZD49</accession>
<name>A0A8H6ZD49_9AGAR</name>
<proteinExistence type="predicted"/>
<evidence type="ECO:0000313" key="3">
    <source>
        <dbReference type="Proteomes" id="UP000623467"/>
    </source>
</evidence>
<dbReference type="Proteomes" id="UP000623467">
    <property type="component" value="Unassembled WGS sequence"/>
</dbReference>
<feature type="region of interest" description="Disordered" evidence="1">
    <location>
        <begin position="111"/>
        <end position="138"/>
    </location>
</feature>
<dbReference type="OrthoDB" id="424974at2759"/>
<gene>
    <name evidence="2" type="ORF">MSAN_00434700</name>
</gene>
<dbReference type="EMBL" id="JACAZH010000002">
    <property type="protein sequence ID" value="KAF7375467.1"/>
    <property type="molecule type" value="Genomic_DNA"/>
</dbReference>
<comment type="caution">
    <text evidence="2">The sequence shown here is derived from an EMBL/GenBank/DDBJ whole genome shotgun (WGS) entry which is preliminary data.</text>
</comment>
<feature type="compositionally biased region" description="Basic and acidic residues" evidence="1">
    <location>
        <begin position="126"/>
        <end position="138"/>
    </location>
</feature>
<organism evidence="2 3">
    <name type="scientific">Mycena sanguinolenta</name>
    <dbReference type="NCBI Taxonomy" id="230812"/>
    <lineage>
        <taxon>Eukaryota</taxon>
        <taxon>Fungi</taxon>
        <taxon>Dikarya</taxon>
        <taxon>Basidiomycota</taxon>
        <taxon>Agaricomycotina</taxon>
        <taxon>Agaricomycetes</taxon>
        <taxon>Agaricomycetidae</taxon>
        <taxon>Agaricales</taxon>
        <taxon>Marasmiineae</taxon>
        <taxon>Mycenaceae</taxon>
        <taxon>Mycena</taxon>
    </lineage>
</organism>
<evidence type="ECO:0000313" key="2">
    <source>
        <dbReference type="EMBL" id="KAF7375467.1"/>
    </source>
</evidence>
<sequence>MRLNRLKIKCNKQIPCESCVRRGCSALCPNGVLATGQCDTRSDLSVTENLHRELARIEECIRTLEGALTVLHANGTVHPLLVDGEDFSAGVNDPQPPNSTGRIGEPWEVLDGPSDGKVPATSSGITRERELEDKRSRGKRSELCGMSAALTVGYTDFQKAIKGTVLNLLFQSKFSIRLVIRHYRTMQFNTLLIATVLAAATQAFAQNALNSITWYAGADCTGAQVQASIDSTPGECISSATGAAKSILWQGSYTGESLQVYDSTGAACTAANSQVAESGINECITAHVGFNVGSVLLNN</sequence>
<protein>
    <submittedName>
        <fullName evidence="2">Zn(2)-C6 fungal-type domain-containing protein</fullName>
    </submittedName>
</protein>
<reference evidence="2" key="1">
    <citation type="submission" date="2020-05" db="EMBL/GenBank/DDBJ databases">
        <title>Mycena genomes resolve the evolution of fungal bioluminescence.</title>
        <authorList>
            <person name="Tsai I.J."/>
        </authorList>
    </citation>
    <scope>NUCLEOTIDE SEQUENCE</scope>
    <source>
        <strain evidence="2">160909Yilan</strain>
    </source>
</reference>
<keyword evidence="3" id="KW-1185">Reference proteome</keyword>
<evidence type="ECO:0000256" key="1">
    <source>
        <dbReference type="SAM" id="MobiDB-lite"/>
    </source>
</evidence>
<dbReference type="AlphaFoldDB" id="A0A8H6ZD49"/>